<dbReference type="GO" id="GO:0016787">
    <property type="term" value="F:hydrolase activity"/>
    <property type="evidence" value="ECO:0007669"/>
    <property type="project" value="UniProtKB-KW"/>
</dbReference>
<comment type="caution">
    <text evidence="2">The sequence shown here is derived from an EMBL/GenBank/DDBJ whole genome shotgun (WGS) entry which is preliminary data.</text>
</comment>
<dbReference type="Proteomes" id="UP000664209">
    <property type="component" value="Unassembled WGS sequence"/>
</dbReference>
<name>A0A939LQV4_9CELL</name>
<organism evidence="2 3">
    <name type="scientific">Actinotalea soli</name>
    <dbReference type="NCBI Taxonomy" id="2819234"/>
    <lineage>
        <taxon>Bacteria</taxon>
        <taxon>Bacillati</taxon>
        <taxon>Actinomycetota</taxon>
        <taxon>Actinomycetes</taxon>
        <taxon>Micrococcales</taxon>
        <taxon>Cellulomonadaceae</taxon>
        <taxon>Actinotalea</taxon>
    </lineage>
</organism>
<evidence type="ECO:0000313" key="2">
    <source>
        <dbReference type="EMBL" id="MBO1752323.1"/>
    </source>
</evidence>
<dbReference type="Gene3D" id="3.40.50.1820">
    <property type="entry name" value="alpha/beta hydrolase"/>
    <property type="match status" value="1"/>
</dbReference>
<gene>
    <name evidence="2" type="ORF">J4G33_10965</name>
</gene>
<reference evidence="2" key="1">
    <citation type="submission" date="2021-03" db="EMBL/GenBank/DDBJ databases">
        <title>Actinotalea soli sp. nov., isolated from soil.</title>
        <authorList>
            <person name="Ping W."/>
            <person name="Zhang J."/>
        </authorList>
    </citation>
    <scope>NUCLEOTIDE SEQUENCE</scope>
    <source>
        <strain evidence="2">BY-33</strain>
    </source>
</reference>
<feature type="domain" description="AB hydrolase-1" evidence="1">
    <location>
        <begin position="3"/>
        <end position="217"/>
    </location>
</feature>
<dbReference type="InterPro" id="IPR050266">
    <property type="entry name" value="AB_hydrolase_sf"/>
</dbReference>
<evidence type="ECO:0000313" key="3">
    <source>
        <dbReference type="Proteomes" id="UP000664209"/>
    </source>
</evidence>
<dbReference type="InterPro" id="IPR000073">
    <property type="entry name" value="AB_hydrolase_1"/>
</dbReference>
<dbReference type="AlphaFoldDB" id="A0A939LQV4"/>
<dbReference type="Pfam" id="PF12697">
    <property type="entry name" value="Abhydrolase_6"/>
    <property type="match status" value="1"/>
</dbReference>
<dbReference type="InterPro" id="IPR029058">
    <property type="entry name" value="AB_hydrolase_fold"/>
</dbReference>
<keyword evidence="3" id="KW-1185">Reference proteome</keyword>
<dbReference type="EMBL" id="JAGEMK010000005">
    <property type="protein sequence ID" value="MBO1752323.1"/>
    <property type="molecule type" value="Genomic_DNA"/>
</dbReference>
<sequence length="246" mass="27333">MPVVLVHGARVSRTMWRPQVDALTRLGRPHLAIDLPGHGRRLEERFDVRRGLDAIDEAVEQVGGRAVLVGLSLGGYLGIAYAARHRDRVAGLVAAGCSTDPDTWLTGAWLRLARGIARLPDRGAWLNRTLVERALPEEGAAALAEGGFALDVMVDLLRTIREVRLLEDLARTRCPVWVVNGRWDHFRTQERRLVDSCPDGRLVTVRGATHLVNVVRPVGFTRVLLEALDELDELERAREGHEARHA</sequence>
<evidence type="ECO:0000259" key="1">
    <source>
        <dbReference type="Pfam" id="PF12697"/>
    </source>
</evidence>
<dbReference type="PANTHER" id="PTHR43798">
    <property type="entry name" value="MONOACYLGLYCEROL LIPASE"/>
    <property type="match status" value="1"/>
</dbReference>
<dbReference type="SUPFAM" id="SSF53474">
    <property type="entry name" value="alpha/beta-Hydrolases"/>
    <property type="match status" value="1"/>
</dbReference>
<keyword evidence="2" id="KW-0378">Hydrolase</keyword>
<accession>A0A939LQV4</accession>
<proteinExistence type="predicted"/>
<protein>
    <submittedName>
        <fullName evidence="2">Alpha/beta hydrolase</fullName>
    </submittedName>
</protein>